<reference evidence="1 2" key="1">
    <citation type="submission" date="2013-01" db="EMBL/GenBank/DDBJ databases">
        <authorList>
            <person name="Harkins D.M."/>
            <person name="Durkin A.S."/>
            <person name="Brinkac L.M."/>
            <person name="Haft D.H."/>
            <person name="Selengut J.D."/>
            <person name="Sanka R."/>
            <person name="DePew J."/>
            <person name="Purushe J."/>
            <person name="Whelen A.C."/>
            <person name="Vinetz J.M."/>
            <person name="Sutton G.G."/>
            <person name="Nierman W.C."/>
            <person name="Fouts D.E."/>
        </authorList>
    </citation>
    <scope>NUCLEOTIDE SEQUENCE [LARGE SCALE GENOMIC DNA]</scope>
    <source>
        <strain evidence="1 2">2001034031</strain>
    </source>
</reference>
<evidence type="ECO:0000313" key="1">
    <source>
        <dbReference type="EMBL" id="EMO87273.1"/>
    </source>
</evidence>
<evidence type="ECO:0000313" key="2">
    <source>
        <dbReference type="Proteomes" id="UP000012138"/>
    </source>
</evidence>
<gene>
    <name evidence="1" type="ORF">LEP1GSC024_0276</name>
</gene>
<dbReference type="AlphaFoldDB" id="M6YLQ9"/>
<dbReference type="InterPro" id="IPR021799">
    <property type="entry name" value="PIN-like_prokaryotic"/>
</dbReference>
<name>M6YLQ9_9LEPT</name>
<dbReference type="Pfam" id="PF11848">
    <property type="entry name" value="DUF3368"/>
    <property type="match status" value="1"/>
</dbReference>
<dbReference type="Proteomes" id="UP000012138">
    <property type="component" value="Unassembled WGS sequence"/>
</dbReference>
<accession>M6YLQ9</accession>
<dbReference type="EMBL" id="AKXB02000156">
    <property type="protein sequence ID" value="EMO87273.1"/>
    <property type="molecule type" value="Genomic_DNA"/>
</dbReference>
<proteinExistence type="predicted"/>
<comment type="caution">
    <text evidence="1">The sequence shown here is derived from an EMBL/GenBank/DDBJ whole genome shotgun (WGS) entry which is preliminary data.</text>
</comment>
<organism evidence="1 2">
    <name type="scientific">Leptospira noguchii str. 2001034031</name>
    <dbReference type="NCBI Taxonomy" id="1193053"/>
    <lineage>
        <taxon>Bacteria</taxon>
        <taxon>Pseudomonadati</taxon>
        <taxon>Spirochaetota</taxon>
        <taxon>Spirochaetia</taxon>
        <taxon>Leptospirales</taxon>
        <taxon>Leptospiraceae</taxon>
        <taxon>Leptospira</taxon>
    </lineage>
</organism>
<protein>
    <submittedName>
        <fullName evidence="1">Toxin-antitoxin system, toxin component, PIN domain protein</fullName>
    </submittedName>
</protein>
<sequence length="76" mass="8921">MREVISNTSCLILLGKIERLFLLRELYGTVYITETVSEEFNEPLPDFVKIRKVSDRVNGLVLEQELDKEESKEIQY</sequence>